<evidence type="ECO:0000256" key="4">
    <source>
        <dbReference type="ARBA" id="ARBA00023136"/>
    </source>
</evidence>
<feature type="transmembrane region" description="Helical" evidence="6">
    <location>
        <begin position="222"/>
        <end position="244"/>
    </location>
</feature>
<keyword evidence="3 6" id="KW-1133">Transmembrane helix</keyword>
<feature type="transmembrane region" description="Helical" evidence="6">
    <location>
        <begin position="186"/>
        <end position="210"/>
    </location>
</feature>
<organism evidence="8 9">
    <name type="scientific">Xylaria grammica</name>
    <dbReference type="NCBI Taxonomy" id="363999"/>
    <lineage>
        <taxon>Eukaryota</taxon>
        <taxon>Fungi</taxon>
        <taxon>Dikarya</taxon>
        <taxon>Ascomycota</taxon>
        <taxon>Pezizomycotina</taxon>
        <taxon>Sordariomycetes</taxon>
        <taxon>Xylariomycetidae</taxon>
        <taxon>Xylariales</taxon>
        <taxon>Xylariaceae</taxon>
        <taxon>Xylaria</taxon>
    </lineage>
</organism>
<evidence type="ECO:0000313" key="8">
    <source>
        <dbReference type="EMBL" id="RWA08264.1"/>
    </source>
</evidence>
<reference evidence="8 9" key="1">
    <citation type="submission" date="2018-12" db="EMBL/GenBank/DDBJ databases">
        <title>Draft genome sequence of Xylaria grammica IHI A82.</title>
        <authorList>
            <person name="Buettner E."/>
            <person name="Kellner H."/>
        </authorList>
    </citation>
    <scope>NUCLEOTIDE SEQUENCE [LARGE SCALE GENOMIC DNA]</scope>
    <source>
        <strain evidence="8 9">IHI A82</strain>
    </source>
</reference>
<comment type="similarity">
    <text evidence="5">Belongs to the SAT4 family.</text>
</comment>
<feature type="transmembrane region" description="Helical" evidence="6">
    <location>
        <begin position="103"/>
        <end position="124"/>
    </location>
</feature>
<evidence type="ECO:0000256" key="2">
    <source>
        <dbReference type="ARBA" id="ARBA00022692"/>
    </source>
</evidence>
<gene>
    <name evidence="8" type="ORF">EKO27_g6824</name>
</gene>
<evidence type="ECO:0000259" key="7">
    <source>
        <dbReference type="Pfam" id="PF20684"/>
    </source>
</evidence>
<dbReference type="GO" id="GO:0016020">
    <property type="term" value="C:membrane"/>
    <property type="evidence" value="ECO:0007669"/>
    <property type="project" value="UniProtKB-SubCell"/>
</dbReference>
<dbReference type="InterPro" id="IPR049326">
    <property type="entry name" value="Rhodopsin_dom_fungi"/>
</dbReference>
<dbReference type="PANTHER" id="PTHR33048:SF157">
    <property type="entry name" value="INTEGRAL MEMBRANE PROTEIN"/>
    <property type="match status" value="1"/>
</dbReference>
<dbReference type="Pfam" id="PF20684">
    <property type="entry name" value="Fung_rhodopsin"/>
    <property type="match status" value="1"/>
</dbReference>
<keyword evidence="9" id="KW-1185">Reference proteome</keyword>
<feature type="transmembrane region" description="Helical" evidence="6">
    <location>
        <begin position="47"/>
        <end position="66"/>
    </location>
</feature>
<sequence>MAFDKGYWCAPAHVIAAGIGLFILDITFVTLRFVARKKQRQTLKVDDWIVIPATLFTLGISIPMVYGVSQKAIGYPYEIPPEAEGNGLLVATRQISLAGQIQWSYYLILPLALGCTKMSFLFFYRRVFAIDRTGATNIFLVGMIVFIITWIAAFFLTSLFQCKLYFSAAWTSPIVQLEHCISQPKVALVLTITDFITDIIILVIPIPLIWQLNLKPTKKIAVTAVFLLGVVTVAVSLLRLVMTARLVIFGFDPDTDAILLITSIQYWGLVESGVAVFAACLPTLWILIKGWSWGPVAVVARNLAEFSNSSLQRLRSKNSKPSIPITDSMDREYIKLGVYQQAKDLEPGPEQKDPFDRS</sequence>
<evidence type="ECO:0000256" key="3">
    <source>
        <dbReference type="ARBA" id="ARBA00022989"/>
    </source>
</evidence>
<keyword evidence="2 6" id="KW-0812">Transmembrane</keyword>
<feature type="transmembrane region" description="Helical" evidence="6">
    <location>
        <begin position="12"/>
        <end position="35"/>
    </location>
</feature>
<dbReference type="STRING" id="363999.A0A439D1C5"/>
<feature type="transmembrane region" description="Helical" evidence="6">
    <location>
        <begin position="264"/>
        <end position="288"/>
    </location>
</feature>
<evidence type="ECO:0000313" key="9">
    <source>
        <dbReference type="Proteomes" id="UP000286045"/>
    </source>
</evidence>
<feature type="domain" description="Rhodopsin" evidence="7">
    <location>
        <begin position="31"/>
        <end position="289"/>
    </location>
</feature>
<dbReference type="Proteomes" id="UP000286045">
    <property type="component" value="Unassembled WGS sequence"/>
</dbReference>
<protein>
    <recommendedName>
        <fullName evidence="7">Rhodopsin domain-containing protein</fullName>
    </recommendedName>
</protein>
<proteinExistence type="inferred from homology"/>
<dbReference type="PANTHER" id="PTHR33048">
    <property type="entry name" value="PTH11-LIKE INTEGRAL MEMBRANE PROTEIN (AFU_ORTHOLOGUE AFUA_5G11245)"/>
    <property type="match status" value="1"/>
</dbReference>
<dbReference type="InterPro" id="IPR052337">
    <property type="entry name" value="SAT4-like"/>
</dbReference>
<evidence type="ECO:0000256" key="5">
    <source>
        <dbReference type="ARBA" id="ARBA00038359"/>
    </source>
</evidence>
<comment type="caution">
    <text evidence="8">The sequence shown here is derived from an EMBL/GenBank/DDBJ whole genome shotgun (WGS) entry which is preliminary data.</text>
</comment>
<comment type="subcellular location">
    <subcellularLocation>
        <location evidence="1">Membrane</location>
        <topology evidence="1">Multi-pass membrane protein</topology>
    </subcellularLocation>
</comment>
<accession>A0A439D1C5</accession>
<feature type="transmembrane region" description="Helical" evidence="6">
    <location>
        <begin position="136"/>
        <end position="166"/>
    </location>
</feature>
<dbReference type="AlphaFoldDB" id="A0A439D1C5"/>
<evidence type="ECO:0000256" key="6">
    <source>
        <dbReference type="SAM" id="Phobius"/>
    </source>
</evidence>
<name>A0A439D1C5_9PEZI</name>
<evidence type="ECO:0000256" key="1">
    <source>
        <dbReference type="ARBA" id="ARBA00004141"/>
    </source>
</evidence>
<keyword evidence="4 6" id="KW-0472">Membrane</keyword>
<dbReference type="EMBL" id="RYZI01000209">
    <property type="protein sequence ID" value="RWA08264.1"/>
    <property type="molecule type" value="Genomic_DNA"/>
</dbReference>